<dbReference type="SUPFAM" id="SSF47413">
    <property type="entry name" value="lambda repressor-like DNA-binding domains"/>
    <property type="match status" value="1"/>
</dbReference>
<dbReference type="Gene3D" id="3.30.450.180">
    <property type="match status" value="1"/>
</dbReference>
<organism evidence="2">
    <name type="scientific">Streptomyces tendae</name>
    <dbReference type="NCBI Taxonomy" id="1932"/>
    <lineage>
        <taxon>Bacteria</taxon>
        <taxon>Bacillati</taxon>
        <taxon>Actinomycetota</taxon>
        <taxon>Actinomycetes</taxon>
        <taxon>Kitasatosporales</taxon>
        <taxon>Streptomycetaceae</taxon>
        <taxon>Streptomyces</taxon>
    </lineage>
</organism>
<dbReference type="InterPro" id="IPR001387">
    <property type="entry name" value="Cro/C1-type_HTH"/>
</dbReference>
<dbReference type="Gene3D" id="1.10.260.40">
    <property type="entry name" value="lambda repressor-like DNA-binding domains"/>
    <property type="match status" value="1"/>
</dbReference>
<comment type="caution">
    <text evidence="2">The sequence shown here is derived from an EMBL/GenBank/DDBJ whole genome shotgun (WGS) entry which is preliminary data.</text>
</comment>
<protein>
    <submittedName>
        <fullName evidence="2">Helix-turn-helix transcriptional regulator</fullName>
    </submittedName>
</protein>
<dbReference type="InterPro" id="IPR010982">
    <property type="entry name" value="Lambda_DNA-bd_dom_sf"/>
</dbReference>
<gene>
    <name evidence="2" type="ORF">GUR47_22740</name>
</gene>
<dbReference type="GO" id="GO:0003677">
    <property type="term" value="F:DNA binding"/>
    <property type="evidence" value="ECO:0007669"/>
    <property type="project" value="InterPro"/>
</dbReference>
<sequence>MSRDDHTDDNPIGSFLRSRRERIDPASAGVVDSTRRRVKGLRREELALLAGVSPSYYSRIEQGRDRHPSREILQALADVLRLDDTERTYLWSLVAPSLAPANGRATAPADTVRPGVRVLLDRWCDLPAFVVGPNRDVLAATALAHRVNPAWSPGHNLVEFTFLDPRARQVYPDWEEIGLQAVAGLRTTAVARPAELAGFVAGLRERSETFRALWDSHDVYDRVTGRKRLAVDGVGILSLDFETFALAGPEGHVLYVYFPRPGSADDTALRALARAETAGAPTSPEI</sequence>
<dbReference type="EMBL" id="JAAIFS010000005">
    <property type="protein sequence ID" value="NEV89459.1"/>
    <property type="molecule type" value="Genomic_DNA"/>
</dbReference>
<dbReference type="RefSeq" id="WP_164459509.1">
    <property type="nucleotide sequence ID" value="NZ_JAAIFS010000005.1"/>
</dbReference>
<dbReference type="PANTHER" id="PTHR35010">
    <property type="entry name" value="BLL4672 PROTEIN-RELATED"/>
    <property type="match status" value="1"/>
</dbReference>
<dbReference type="PANTHER" id="PTHR35010:SF2">
    <property type="entry name" value="BLL4672 PROTEIN"/>
    <property type="match status" value="1"/>
</dbReference>
<proteinExistence type="predicted"/>
<accession>A0A6B3QMV1</accession>
<dbReference type="PROSITE" id="PS50943">
    <property type="entry name" value="HTH_CROC1"/>
    <property type="match status" value="1"/>
</dbReference>
<dbReference type="InterPro" id="IPR041413">
    <property type="entry name" value="MLTR_LBD"/>
</dbReference>
<dbReference type="Pfam" id="PF17765">
    <property type="entry name" value="MLTR_LBD"/>
    <property type="match status" value="1"/>
</dbReference>
<name>A0A6B3QMV1_STRTE</name>
<dbReference type="CDD" id="cd00093">
    <property type="entry name" value="HTH_XRE"/>
    <property type="match status" value="1"/>
</dbReference>
<dbReference type="SMART" id="SM00530">
    <property type="entry name" value="HTH_XRE"/>
    <property type="match status" value="1"/>
</dbReference>
<dbReference type="Pfam" id="PF13560">
    <property type="entry name" value="HTH_31"/>
    <property type="match status" value="1"/>
</dbReference>
<evidence type="ECO:0000313" key="2">
    <source>
        <dbReference type="EMBL" id="NEV89459.1"/>
    </source>
</evidence>
<dbReference type="AlphaFoldDB" id="A0A6B3QMV1"/>
<feature type="domain" description="HTH cro/C1-type" evidence="1">
    <location>
        <begin position="36"/>
        <end position="87"/>
    </location>
</feature>
<reference evidence="2" key="1">
    <citation type="journal article" date="2020" name="Microorganisms">
        <title>Isolation, Genomic and Metabolomic Characterization of Streptomyces tendae VITAKN with Quorum Sensing Inhibitory Activity from Southern India.</title>
        <authorList>
            <person name="Ishaque N.M."/>
            <person name="Burgsdorf I."/>
            <person name="Limlingan Malit J.J."/>
            <person name="Saha S."/>
            <person name="Teta R."/>
            <person name="Ewe D."/>
            <person name="Kannabiran K."/>
            <person name="Hrouzek P."/>
            <person name="Steindler L."/>
            <person name="Costantino V."/>
            <person name="Saurav K."/>
        </authorList>
    </citation>
    <scope>NUCLEOTIDE SEQUENCE</scope>
    <source>
        <strain evidence="2">VITAKN</strain>
    </source>
</reference>
<evidence type="ECO:0000259" key="1">
    <source>
        <dbReference type="PROSITE" id="PS50943"/>
    </source>
</evidence>